<accession>A0A1I1R994</accession>
<sequence length="116" mass="12920">MKSKQLIILVLSIWFSAQSCVSTRVEATPHDANVVNLECHEKSNWSYLWGLGSVKRVDLHPDTEGVECPCRSEAIAWVEVKTSLTDFALSLVTLGIVNHRKVKYGCAKPSDGEQDF</sequence>
<dbReference type="RefSeq" id="WP_092852826.1">
    <property type="nucleotide sequence ID" value="NZ_FOMI01000009.1"/>
</dbReference>
<gene>
    <name evidence="2" type="ORF">SAMN04487987_10939</name>
</gene>
<feature type="signal peptide" evidence="1">
    <location>
        <begin position="1"/>
        <end position="19"/>
    </location>
</feature>
<dbReference type="Proteomes" id="UP000199439">
    <property type="component" value="Unassembled WGS sequence"/>
</dbReference>
<keyword evidence="3" id="KW-1185">Reference proteome</keyword>
<organism evidence="2 3">
    <name type="scientific">Algibacter pectinivorans</name>
    <dbReference type="NCBI Taxonomy" id="870482"/>
    <lineage>
        <taxon>Bacteria</taxon>
        <taxon>Pseudomonadati</taxon>
        <taxon>Bacteroidota</taxon>
        <taxon>Flavobacteriia</taxon>
        <taxon>Flavobacteriales</taxon>
        <taxon>Flavobacteriaceae</taxon>
        <taxon>Algibacter</taxon>
    </lineage>
</organism>
<dbReference type="PROSITE" id="PS51257">
    <property type="entry name" value="PROKAR_LIPOPROTEIN"/>
    <property type="match status" value="1"/>
</dbReference>
<evidence type="ECO:0000256" key="1">
    <source>
        <dbReference type="SAM" id="SignalP"/>
    </source>
</evidence>
<dbReference type="AlphaFoldDB" id="A0A1I1R994"/>
<evidence type="ECO:0000313" key="3">
    <source>
        <dbReference type="Proteomes" id="UP000199439"/>
    </source>
</evidence>
<reference evidence="3" key="1">
    <citation type="submission" date="2016-10" db="EMBL/GenBank/DDBJ databases">
        <authorList>
            <person name="Varghese N."/>
            <person name="Submissions S."/>
        </authorList>
    </citation>
    <scope>NUCLEOTIDE SEQUENCE [LARGE SCALE GENOMIC DNA]</scope>
    <source>
        <strain evidence="3">DSM 25730</strain>
    </source>
</reference>
<proteinExistence type="predicted"/>
<dbReference type="EMBL" id="FOMI01000009">
    <property type="protein sequence ID" value="SFD30865.1"/>
    <property type="molecule type" value="Genomic_DNA"/>
</dbReference>
<feature type="chain" id="PRO_5011515092" evidence="1">
    <location>
        <begin position="20"/>
        <end position="116"/>
    </location>
</feature>
<protein>
    <submittedName>
        <fullName evidence="2">Uncharacterized protein</fullName>
    </submittedName>
</protein>
<keyword evidence="1" id="KW-0732">Signal</keyword>
<name>A0A1I1R994_9FLAO</name>
<dbReference type="OrthoDB" id="1437492at2"/>
<evidence type="ECO:0000313" key="2">
    <source>
        <dbReference type="EMBL" id="SFD30865.1"/>
    </source>
</evidence>